<evidence type="ECO:0000313" key="2">
    <source>
        <dbReference type="Proteomes" id="UP001139451"/>
    </source>
</evidence>
<accession>A0A9X2HDV4</accession>
<evidence type="ECO:0000313" key="1">
    <source>
        <dbReference type="EMBL" id="MCP3729301.1"/>
    </source>
</evidence>
<gene>
    <name evidence="1" type="ORF">M9978_02570</name>
</gene>
<reference evidence="1" key="1">
    <citation type="submission" date="2022-05" db="EMBL/GenBank/DDBJ databases">
        <title>Sphingomonas sp. strain MG17 Genome sequencing and assembly.</title>
        <authorList>
            <person name="Kim I."/>
        </authorList>
    </citation>
    <scope>NUCLEOTIDE SEQUENCE</scope>
    <source>
        <strain evidence="1">MG17</strain>
    </source>
</reference>
<dbReference type="Proteomes" id="UP001139451">
    <property type="component" value="Unassembled WGS sequence"/>
</dbReference>
<dbReference type="EMBL" id="JAMLDX010000001">
    <property type="protein sequence ID" value="MCP3729301.1"/>
    <property type="molecule type" value="Genomic_DNA"/>
</dbReference>
<dbReference type="RefSeq" id="WP_254291280.1">
    <property type="nucleotide sequence ID" value="NZ_JAMLDX010000001.1"/>
</dbReference>
<name>A0A9X2HDV4_9SPHN</name>
<sequence length="78" mass="8510">MPCQHVTVPGAGAAIVCSPTRRCACGKRATLQCDWKVPTRRSGTCDRYICSSCTTSPAPDKDLCKEHGAAWAEWQARR</sequence>
<protein>
    <submittedName>
        <fullName evidence="1">Uncharacterized protein</fullName>
    </submittedName>
</protein>
<organism evidence="1 2">
    <name type="scientific">Sphingomonas tagetis</name>
    <dbReference type="NCBI Taxonomy" id="2949092"/>
    <lineage>
        <taxon>Bacteria</taxon>
        <taxon>Pseudomonadati</taxon>
        <taxon>Pseudomonadota</taxon>
        <taxon>Alphaproteobacteria</taxon>
        <taxon>Sphingomonadales</taxon>
        <taxon>Sphingomonadaceae</taxon>
        <taxon>Sphingomonas</taxon>
    </lineage>
</organism>
<dbReference type="AlphaFoldDB" id="A0A9X2HDV4"/>
<keyword evidence="2" id="KW-1185">Reference proteome</keyword>
<proteinExistence type="predicted"/>
<comment type="caution">
    <text evidence="1">The sequence shown here is derived from an EMBL/GenBank/DDBJ whole genome shotgun (WGS) entry which is preliminary data.</text>
</comment>